<keyword evidence="1 3" id="KW-0378">Hydrolase</keyword>
<feature type="domain" description="AB hydrolase-1" evidence="2">
    <location>
        <begin position="23"/>
        <end position="246"/>
    </location>
</feature>
<evidence type="ECO:0000313" key="3">
    <source>
        <dbReference type="EMBL" id="MET4633739.1"/>
    </source>
</evidence>
<dbReference type="Gene3D" id="3.40.50.1820">
    <property type="entry name" value="alpha/beta hydrolase"/>
    <property type="match status" value="1"/>
</dbReference>
<accession>A0ABV2QXJ2</accession>
<evidence type="ECO:0000256" key="1">
    <source>
        <dbReference type="ARBA" id="ARBA00022801"/>
    </source>
</evidence>
<proteinExistence type="predicted"/>
<dbReference type="InterPro" id="IPR026968">
    <property type="entry name" value="PcaD/CatD"/>
</dbReference>
<protein>
    <submittedName>
        <fullName evidence="3">3-oxoadipate enol-lactonase</fullName>
        <ecNumber evidence="3">3.1.1.24</ecNumber>
    </submittedName>
</protein>
<dbReference type="Pfam" id="PF00561">
    <property type="entry name" value="Abhydrolase_1"/>
    <property type="match status" value="1"/>
</dbReference>
<dbReference type="PANTHER" id="PTHR43798">
    <property type="entry name" value="MONOACYLGLYCEROL LIPASE"/>
    <property type="match status" value="1"/>
</dbReference>
<dbReference type="GO" id="GO:0047570">
    <property type="term" value="F:3-oxoadipate enol-lactonase activity"/>
    <property type="evidence" value="ECO:0007669"/>
    <property type="project" value="UniProtKB-EC"/>
</dbReference>
<dbReference type="Proteomes" id="UP001549321">
    <property type="component" value="Unassembled WGS sequence"/>
</dbReference>
<dbReference type="InterPro" id="IPR029058">
    <property type="entry name" value="AB_hydrolase_fold"/>
</dbReference>
<organism evidence="3 4">
    <name type="scientific">Kaistia defluvii</name>
    <dbReference type="NCBI Taxonomy" id="410841"/>
    <lineage>
        <taxon>Bacteria</taxon>
        <taxon>Pseudomonadati</taxon>
        <taxon>Pseudomonadota</taxon>
        <taxon>Alphaproteobacteria</taxon>
        <taxon>Hyphomicrobiales</taxon>
        <taxon>Kaistiaceae</taxon>
        <taxon>Kaistia</taxon>
    </lineage>
</organism>
<dbReference type="InterPro" id="IPR050266">
    <property type="entry name" value="AB_hydrolase_sf"/>
</dbReference>
<keyword evidence="4" id="KW-1185">Reference proteome</keyword>
<evidence type="ECO:0000259" key="2">
    <source>
        <dbReference type="Pfam" id="PF00561"/>
    </source>
</evidence>
<dbReference type="NCBIfam" id="TIGR02427">
    <property type="entry name" value="protocat_pcaD"/>
    <property type="match status" value="1"/>
</dbReference>
<name>A0ABV2QXJ2_9HYPH</name>
<dbReference type="SUPFAM" id="SSF53474">
    <property type="entry name" value="alpha/beta-Hydrolases"/>
    <property type="match status" value="1"/>
</dbReference>
<dbReference type="PANTHER" id="PTHR43798:SF31">
    <property type="entry name" value="AB HYDROLASE SUPERFAMILY PROTEIN YCLE"/>
    <property type="match status" value="1"/>
</dbReference>
<dbReference type="RefSeq" id="WP_354550188.1">
    <property type="nucleotide sequence ID" value="NZ_JBEPSM010000001.1"/>
</dbReference>
<sequence length="261" mass="28766">MPLIAMDDRIRLNVEADPDNGKPPLLLTNALGTNLGMWEPQLPALREHFRLIRFDDRGHGGSDVPDTPYTIDRLGRDARGVLDAVDVETAHVVGLSKGGMVAAWLAANKPDYVEKLVICASAPHLPPRDMWEGRAKTARNEGLSALVDAVIGRWFQESFRAAHPETVARIREMILDTPAEGYAACCEALGEMDLREDLALIQTPTLVICADHDATVQPAKAREWVSHIDGARMEVIRNAAHLCNVEQPEAFNRILLDFLLA</sequence>
<dbReference type="PRINTS" id="PR00111">
    <property type="entry name" value="ABHYDROLASE"/>
</dbReference>
<comment type="caution">
    <text evidence="3">The sequence shown here is derived from an EMBL/GenBank/DDBJ whole genome shotgun (WGS) entry which is preliminary data.</text>
</comment>
<dbReference type="EMBL" id="JBEPSM010000001">
    <property type="protein sequence ID" value="MET4633739.1"/>
    <property type="molecule type" value="Genomic_DNA"/>
</dbReference>
<evidence type="ECO:0000313" key="4">
    <source>
        <dbReference type="Proteomes" id="UP001549321"/>
    </source>
</evidence>
<reference evidence="3 4" key="1">
    <citation type="submission" date="2024-06" db="EMBL/GenBank/DDBJ databases">
        <title>Sorghum-associated microbial communities from plants grown in Nebraska, USA.</title>
        <authorList>
            <person name="Schachtman D."/>
        </authorList>
    </citation>
    <scope>NUCLEOTIDE SEQUENCE [LARGE SCALE GENOMIC DNA]</scope>
    <source>
        <strain evidence="3 4">3207</strain>
    </source>
</reference>
<dbReference type="InterPro" id="IPR000073">
    <property type="entry name" value="AB_hydrolase_1"/>
</dbReference>
<dbReference type="EC" id="3.1.1.24" evidence="3"/>
<gene>
    <name evidence="3" type="ORF">ABIE08_001652</name>
</gene>